<dbReference type="PANTHER" id="PTHR24279">
    <property type="entry name" value="CYTOCHROME P450"/>
    <property type="match status" value="1"/>
</dbReference>
<evidence type="ECO:0000313" key="11">
    <source>
        <dbReference type="Proteomes" id="UP001233999"/>
    </source>
</evidence>
<dbReference type="Pfam" id="PF00067">
    <property type="entry name" value="p450"/>
    <property type="match status" value="1"/>
</dbReference>
<dbReference type="CDD" id="cd11054">
    <property type="entry name" value="CYP24A1-like"/>
    <property type="match status" value="1"/>
</dbReference>
<dbReference type="InterPro" id="IPR017972">
    <property type="entry name" value="Cyt_P450_CS"/>
</dbReference>
<evidence type="ECO:0000256" key="5">
    <source>
        <dbReference type="ARBA" id="ARBA00023002"/>
    </source>
</evidence>
<evidence type="ECO:0000256" key="9">
    <source>
        <dbReference type="RuleBase" id="RU000461"/>
    </source>
</evidence>
<dbReference type="PRINTS" id="PR00463">
    <property type="entry name" value="EP450I"/>
</dbReference>
<organism evidence="10 11">
    <name type="scientific">Diploptera punctata</name>
    <name type="common">Pacific beetle cockroach</name>
    <dbReference type="NCBI Taxonomy" id="6984"/>
    <lineage>
        <taxon>Eukaryota</taxon>
        <taxon>Metazoa</taxon>
        <taxon>Ecdysozoa</taxon>
        <taxon>Arthropoda</taxon>
        <taxon>Hexapoda</taxon>
        <taxon>Insecta</taxon>
        <taxon>Pterygota</taxon>
        <taxon>Neoptera</taxon>
        <taxon>Polyneoptera</taxon>
        <taxon>Dictyoptera</taxon>
        <taxon>Blattodea</taxon>
        <taxon>Blaberoidea</taxon>
        <taxon>Blaberidae</taxon>
        <taxon>Diplopterinae</taxon>
        <taxon>Diploptera</taxon>
    </lineage>
</organism>
<dbReference type="InterPro" id="IPR050479">
    <property type="entry name" value="CYP11_CYP27_families"/>
</dbReference>
<keyword evidence="11" id="KW-1185">Reference proteome</keyword>
<dbReference type="GO" id="GO:0004497">
    <property type="term" value="F:monooxygenase activity"/>
    <property type="evidence" value="ECO:0007669"/>
    <property type="project" value="UniProtKB-KW"/>
</dbReference>
<dbReference type="InterPro" id="IPR001128">
    <property type="entry name" value="Cyt_P450"/>
</dbReference>
<evidence type="ECO:0008006" key="12">
    <source>
        <dbReference type="Google" id="ProtNLM"/>
    </source>
</evidence>
<keyword evidence="6 8" id="KW-0408">Iron</keyword>
<accession>A0AAD8ENQ6</accession>
<dbReference type="PRINTS" id="PR00385">
    <property type="entry name" value="P450"/>
</dbReference>
<sequence length="285" mass="32893">MIDAVQVQFDTMHKLDMGLPTWKIYNTKPWKDFVRSSDYFVEVSMKYINEAMKRIETLPEDPDRELTVLEKILARDPDPKTGIVMALDMMTAGVDTTSYSTAVALYYIAKNQDKQQILFEEIVKHLPNKNGRITSDTLNELKYLKACIKESMRISPIAAGNIRQLVKDLVLGGYHVPKGVNILMPIIQLSNDEKYFPKPEKFIPERWIKDSPSSNMKTHAFATMPFGFGPRMCVGRRFAELEIETLLTKIIRNFKVEFNHDMKFESKLLYAPVSPLKFKMVDRQS</sequence>
<dbReference type="InterPro" id="IPR036396">
    <property type="entry name" value="Cyt_P450_sf"/>
</dbReference>
<keyword evidence="3 8" id="KW-0349">Heme</keyword>
<dbReference type="GO" id="GO:0005506">
    <property type="term" value="F:iron ion binding"/>
    <property type="evidence" value="ECO:0007669"/>
    <property type="project" value="InterPro"/>
</dbReference>
<reference evidence="10" key="2">
    <citation type="submission" date="2023-05" db="EMBL/GenBank/DDBJ databases">
        <authorList>
            <person name="Fouks B."/>
        </authorList>
    </citation>
    <scope>NUCLEOTIDE SEQUENCE</scope>
    <source>
        <strain evidence="10">Stay&amp;Tobe</strain>
        <tissue evidence="10">Testes</tissue>
    </source>
</reference>
<keyword evidence="7 9" id="KW-0503">Monooxygenase</keyword>
<keyword evidence="5 9" id="KW-0560">Oxidoreductase</keyword>
<comment type="similarity">
    <text evidence="2 9">Belongs to the cytochrome P450 family.</text>
</comment>
<dbReference type="EMBL" id="JASPKZ010001955">
    <property type="protein sequence ID" value="KAJ9596906.1"/>
    <property type="molecule type" value="Genomic_DNA"/>
</dbReference>
<dbReference type="PANTHER" id="PTHR24279:SF120">
    <property type="entry name" value="CYTOCHROME P450"/>
    <property type="match status" value="1"/>
</dbReference>
<dbReference type="SUPFAM" id="SSF48264">
    <property type="entry name" value="Cytochrome P450"/>
    <property type="match status" value="1"/>
</dbReference>
<comment type="caution">
    <text evidence="10">The sequence shown here is derived from an EMBL/GenBank/DDBJ whole genome shotgun (WGS) entry which is preliminary data.</text>
</comment>
<comment type="cofactor">
    <cofactor evidence="1 8">
        <name>heme</name>
        <dbReference type="ChEBI" id="CHEBI:30413"/>
    </cofactor>
</comment>
<gene>
    <name evidence="10" type="ORF">L9F63_012071</name>
</gene>
<protein>
    <recommendedName>
        <fullName evidence="12">Cytochrome P450</fullName>
    </recommendedName>
</protein>
<evidence type="ECO:0000313" key="10">
    <source>
        <dbReference type="EMBL" id="KAJ9596906.1"/>
    </source>
</evidence>
<evidence type="ECO:0000256" key="6">
    <source>
        <dbReference type="ARBA" id="ARBA00023004"/>
    </source>
</evidence>
<feature type="binding site" description="axial binding residue" evidence="8">
    <location>
        <position position="233"/>
    </location>
    <ligand>
        <name>heme</name>
        <dbReference type="ChEBI" id="CHEBI:30413"/>
    </ligand>
    <ligandPart>
        <name>Fe</name>
        <dbReference type="ChEBI" id="CHEBI:18248"/>
    </ligandPart>
</feature>
<dbReference type="PROSITE" id="PS00086">
    <property type="entry name" value="CYTOCHROME_P450"/>
    <property type="match status" value="1"/>
</dbReference>
<proteinExistence type="inferred from homology"/>
<dbReference type="Proteomes" id="UP001233999">
    <property type="component" value="Unassembled WGS sequence"/>
</dbReference>
<evidence type="ECO:0000256" key="2">
    <source>
        <dbReference type="ARBA" id="ARBA00010617"/>
    </source>
</evidence>
<evidence type="ECO:0000256" key="7">
    <source>
        <dbReference type="ARBA" id="ARBA00023033"/>
    </source>
</evidence>
<reference evidence="10" key="1">
    <citation type="journal article" date="2023" name="IScience">
        <title>Live-bearing cockroach genome reveals convergent evolutionary mechanisms linked to viviparity in insects and beyond.</title>
        <authorList>
            <person name="Fouks B."/>
            <person name="Harrison M.C."/>
            <person name="Mikhailova A.A."/>
            <person name="Marchal E."/>
            <person name="English S."/>
            <person name="Carruthers M."/>
            <person name="Jennings E.C."/>
            <person name="Chiamaka E.L."/>
            <person name="Frigard R.A."/>
            <person name="Pippel M."/>
            <person name="Attardo G.M."/>
            <person name="Benoit J.B."/>
            <person name="Bornberg-Bauer E."/>
            <person name="Tobe S.S."/>
        </authorList>
    </citation>
    <scope>NUCLEOTIDE SEQUENCE</scope>
    <source>
        <strain evidence="10">Stay&amp;Tobe</strain>
    </source>
</reference>
<keyword evidence="4 8" id="KW-0479">Metal-binding</keyword>
<dbReference type="GO" id="GO:0016705">
    <property type="term" value="F:oxidoreductase activity, acting on paired donors, with incorporation or reduction of molecular oxygen"/>
    <property type="evidence" value="ECO:0007669"/>
    <property type="project" value="InterPro"/>
</dbReference>
<dbReference type="Gene3D" id="1.10.630.10">
    <property type="entry name" value="Cytochrome P450"/>
    <property type="match status" value="1"/>
</dbReference>
<evidence type="ECO:0000256" key="4">
    <source>
        <dbReference type="ARBA" id="ARBA00022723"/>
    </source>
</evidence>
<evidence type="ECO:0000256" key="8">
    <source>
        <dbReference type="PIRSR" id="PIRSR602401-1"/>
    </source>
</evidence>
<dbReference type="AlphaFoldDB" id="A0AAD8ENQ6"/>
<name>A0AAD8ENQ6_DIPPU</name>
<evidence type="ECO:0000256" key="3">
    <source>
        <dbReference type="ARBA" id="ARBA00022617"/>
    </source>
</evidence>
<dbReference type="InterPro" id="IPR002401">
    <property type="entry name" value="Cyt_P450_E_grp-I"/>
</dbReference>
<dbReference type="GO" id="GO:0020037">
    <property type="term" value="F:heme binding"/>
    <property type="evidence" value="ECO:0007669"/>
    <property type="project" value="InterPro"/>
</dbReference>
<evidence type="ECO:0000256" key="1">
    <source>
        <dbReference type="ARBA" id="ARBA00001971"/>
    </source>
</evidence>